<gene>
    <name evidence="7" type="ORF">DEX24_09475</name>
</gene>
<dbReference type="RefSeq" id="WP_109306189.1">
    <property type="nucleotide sequence ID" value="NZ_BJUF01000006.1"/>
</dbReference>
<feature type="transmembrane region" description="Helical" evidence="5">
    <location>
        <begin position="198"/>
        <end position="221"/>
    </location>
</feature>
<protein>
    <submittedName>
        <fullName evidence="7">ABC transporter permease</fullName>
    </submittedName>
</protein>
<comment type="subcellular location">
    <subcellularLocation>
        <location evidence="1">Membrane</location>
        <topology evidence="1">Multi-pass membrane protein</topology>
    </subcellularLocation>
</comment>
<proteinExistence type="predicted"/>
<name>A0A2U3AKS1_9BACL</name>
<feature type="domain" description="ABC-2 type transporter transmembrane" evidence="6">
    <location>
        <begin position="17"/>
        <end position="378"/>
    </location>
</feature>
<dbReference type="Gene3D" id="3.40.1710.10">
    <property type="entry name" value="abc type-2 transporter like domain"/>
    <property type="match status" value="1"/>
</dbReference>
<dbReference type="Pfam" id="PF12698">
    <property type="entry name" value="ABC2_membrane_3"/>
    <property type="match status" value="1"/>
</dbReference>
<evidence type="ECO:0000313" key="8">
    <source>
        <dbReference type="Proteomes" id="UP000245938"/>
    </source>
</evidence>
<dbReference type="OrthoDB" id="2456256at2"/>
<dbReference type="Proteomes" id="UP000245938">
    <property type="component" value="Unassembled WGS sequence"/>
</dbReference>
<dbReference type="EMBL" id="QFVR01000011">
    <property type="protein sequence ID" value="PWI25156.1"/>
    <property type="molecule type" value="Genomic_DNA"/>
</dbReference>
<dbReference type="InterPro" id="IPR013525">
    <property type="entry name" value="ABC2_TM"/>
</dbReference>
<dbReference type="GO" id="GO:0140359">
    <property type="term" value="F:ABC-type transporter activity"/>
    <property type="evidence" value="ECO:0007669"/>
    <property type="project" value="InterPro"/>
</dbReference>
<feature type="transmembrane region" description="Helical" evidence="5">
    <location>
        <begin position="20"/>
        <end position="41"/>
    </location>
</feature>
<dbReference type="GO" id="GO:0016020">
    <property type="term" value="C:membrane"/>
    <property type="evidence" value="ECO:0007669"/>
    <property type="project" value="UniProtKB-SubCell"/>
</dbReference>
<feature type="transmembrane region" description="Helical" evidence="5">
    <location>
        <begin position="363"/>
        <end position="382"/>
    </location>
</feature>
<keyword evidence="2 5" id="KW-0812">Transmembrane</keyword>
<evidence type="ECO:0000256" key="4">
    <source>
        <dbReference type="ARBA" id="ARBA00023136"/>
    </source>
</evidence>
<evidence type="ECO:0000313" key="7">
    <source>
        <dbReference type="EMBL" id="PWI25156.1"/>
    </source>
</evidence>
<keyword evidence="3 5" id="KW-1133">Transmembrane helix</keyword>
<evidence type="ECO:0000256" key="5">
    <source>
        <dbReference type="SAM" id="Phobius"/>
    </source>
</evidence>
<evidence type="ECO:0000256" key="3">
    <source>
        <dbReference type="ARBA" id="ARBA00022989"/>
    </source>
</evidence>
<comment type="caution">
    <text evidence="7">The sequence shown here is derived from an EMBL/GenBank/DDBJ whole genome shotgun (WGS) entry which is preliminary data.</text>
</comment>
<sequence>MPTLKLFNIYHSFLIKKWYLFVYIVLLFSAVIIAAATISHFSQREDGIEIAVVDRDQTTETKLILSAVQDNDSLSEKISLVKMTGPQAEKELKNRKIAGFISFEKGMTQAFYRNGQLPITVHTYDQTSLSSIVINQLTDSVYSRLMLSEAGILTYGQLHQTATQDELIVMMTELLFTGLDRMAAFDIQEVKTIQTSDYIVVSLYWIALYLFFISLVTLLRMNEDRAMKQRLQSYHFALEKLMIVRHSLALFYTLLFAILSFSTILVATDMPFENYNIPYIIRATGYYLALIYTVHIMSEIIAVRFVKLIIAGAVLLFSGALIPIIYLRHLLGNPIDELFFTQLYHALLELVTANYISDFTPSFYWQIVSVLVVTILLIVWRYRR</sequence>
<accession>A0A2U3AKS1</accession>
<feature type="transmembrane region" description="Helical" evidence="5">
    <location>
        <begin position="242"/>
        <end position="267"/>
    </location>
</feature>
<keyword evidence="4 5" id="KW-0472">Membrane</keyword>
<dbReference type="AlphaFoldDB" id="A0A2U3AKS1"/>
<evidence type="ECO:0000256" key="1">
    <source>
        <dbReference type="ARBA" id="ARBA00004141"/>
    </source>
</evidence>
<reference evidence="7 8" key="1">
    <citation type="submission" date="2018-05" db="EMBL/GenBank/DDBJ databases">
        <title>Kurthia sibirica genome sequence.</title>
        <authorList>
            <person name="Maclea K.S."/>
            <person name="Goen A.E."/>
        </authorList>
    </citation>
    <scope>NUCLEOTIDE SEQUENCE [LARGE SCALE GENOMIC DNA]</scope>
    <source>
        <strain evidence="7 8">ATCC 49154</strain>
    </source>
</reference>
<feature type="transmembrane region" description="Helical" evidence="5">
    <location>
        <begin position="279"/>
        <end position="298"/>
    </location>
</feature>
<feature type="transmembrane region" description="Helical" evidence="5">
    <location>
        <begin position="305"/>
        <end position="326"/>
    </location>
</feature>
<evidence type="ECO:0000256" key="2">
    <source>
        <dbReference type="ARBA" id="ARBA00022692"/>
    </source>
</evidence>
<evidence type="ECO:0000259" key="6">
    <source>
        <dbReference type="Pfam" id="PF12698"/>
    </source>
</evidence>
<organism evidence="7 8">
    <name type="scientific">Kurthia sibirica</name>
    <dbReference type="NCBI Taxonomy" id="202750"/>
    <lineage>
        <taxon>Bacteria</taxon>
        <taxon>Bacillati</taxon>
        <taxon>Bacillota</taxon>
        <taxon>Bacilli</taxon>
        <taxon>Bacillales</taxon>
        <taxon>Caryophanaceae</taxon>
        <taxon>Kurthia</taxon>
    </lineage>
</organism>
<keyword evidence="8" id="KW-1185">Reference proteome</keyword>